<keyword evidence="1" id="KW-0489">Methyltransferase</keyword>
<organism evidence="1 2">
    <name type="scientific">Desulfofustis glycolicus DSM 9705</name>
    <dbReference type="NCBI Taxonomy" id="1121409"/>
    <lineage>
        <taxon>Bacteria</taxon>
        <taxon>Pseudomonadati</taxon>
        <taxon>Thermodesulfobacteriota</taxon>
        <taxon>Desulfobulbia</taxon>
        <taxon>Desulfobulbales</taxon>
        <taxon>Desulfocapsaceae</taxon>
        <taxon>Desulfofustis</taxon>
    </lineage>
</organism>
<proteinExistence type="predicted"/>
<evidence type="ECO:0000313" key="2">
    <source>
        <dbReference type="Proteomes" id="UP000184139"/>
    </source>
</evidence>
<keyword evidence="1" id="KW-0808">Transferase</keyword>
<protein>
    <submittedName>
        <fullName evidence="1">2-polyprenyl-3-methyl-5-hydroxy-6-metoxy-1,4-benzoquinol methylase</fullName>
    </submittedName>
</protein>
<dbReference type="Gene3D" id="3.40.50.150">
    <property type="entry name" value="Vaccinia Virus protein VP39"/>
    <property type="match status" value="1"/>
</dbReference>
<evidence type="ECO:0000313" key="1">
    <source>
        <dbReference type="EMBL" id="SHI15907.1"/>
    </source>
</evidence>
<keyword evidence="2" id="KW-1185">Reference proteome</keyword>
<dbReference type="InterPro" id="IPR029063">
    <property type="entry name" value="SAM-dependent_MTases_sf"/>
</dbReference>
<dbReference type="GO" id="GO:0032259">
    <property type="term" value="P:methylation"/>
    <property type="evidence" value="ECO:0007669"/>
    <property type="project" value="UniProtKB-KW"/>
</dbReference>
<accession>A0A1M5YV01</accession>
<reference evidence="1 2" key="1">
    <citation type="submission" date="2016-11" db="EMBL/GenBank/DDBJ databases">
        <authorList>
            <person name="Jaros S."/>
            <person name="Januszkiewicz K."/>
            <person name="Wedrychowicz H."/>
        </authorList>
    </citation>
    <scope>NUCLEOTIDE SEQUENCE [LARGE SCALE GENOMIC DNA]</scope>
    <source>
        <strain evidence="1 2">DSM 9705</strain>
    </source>
</reference>
<sequence>MTKPTFITPLDDKVLHLNWSFITLRKRLSFEHYENKRLEKIARHCRAGSILDIGYAQHPNPFFSSSHITGVDLRPPLGTTNYDVELTGDATQLVKLIPGRKYDNIIAGEFIEHLENPYAFLRSLKTYLNLGGLLIVSTPNPLSWPCIFFEWFLSERFYYTKEHAYYFPPRWVCRMLESTGYSVSKIQGVGLLTPWFCIPCPIGLSYQVIYIAEVDAIDMASEN</sequence>
<dbReference type="GO" id="GO:0008168">
    <property type="term" value="F:methyltransferase activity"/>
    <property type="evidence" value="ECO:0007669"/>
    <property type="project" value="UniProtKB-KW"/>
</dbReference>
<dbReference type="STRING" id="1121409.SAMN02745124_04487"/>
<dbReference type="AlphaFoldDB" id="A0A1M5YV01"/>
<dbReference type="Pfam" id="PF13489">
    <property type="entry name" value="Methyltransf_23"/>
    <property type="match status" value="1"/>
</dbReference>
<dbReference type="EMBL" id="FQXS01000070">
    <property type="protein sequence ID" value="SHI15907.1"/>
    <property type="molecule type" value="Genomic_DNA"/>
</dbReference>
<dbReference type="Proteomes" id="UP000184139">
    <property type="component" value="Unassembled WGS sequence"/>
</dbReference>
<dbReference type="SUPFAM" id="SSF53335">
    <property type="entry name" value="S-adenosyl-L-methionine-dependent methyltransferases"/>
    <property type="match status" value="1"/>
</dbReference>
<gene>
    <name evidence="1" type="ORF">SAMN02745124_04487</name>
</gene>
<dbReference type="OrthoDB" id="9782767at2"/>
<name>A0A1M5YV01_9BACT</name>
<dbReference type="RefSeq" id="WP_073379601.1">
    <property type="nucleotide sequence ID" value="NZ_FQXS01000070.1"/>
</dbReference>